<feature type="compositionally biased region" description="Basic residues" evidence="1">
    <location>
        <begin position="237"/>
        <end position="246"/>
    </location>
</feature>
<accession>A0A9W7GAN5</accession>
<dbReference type="AlphaFoldDB" id="A0A9W7GAN5"/>
<dbReference type="InterPro" id="IPR022771">
    <property type="entry name" value="WAPL_C"/>
</dbReference>
<evidence type="ECO:0000313" key="3">
    <source>
        <dbReference type="EMBL" id="GMI39415.1"/>
    </source>
</evidence>
<protein>
    <recommendedName>
        <fullName evidence="2">Wings apart-like protein C-terminal domain-containing protein</fullName>
    </recommendedName>
</protein>
<feature type="region of interest" description="Disordered" evidence="1">
    <location>
        <begin position="1"/>
        <end position="83"/>
    </location>
</feature>
<sequence length="651" mass="71147">MIRAPAPALSSPSSNSPLDSSSPLDVMSPLNVRSTYTPYDDMDVSESLSVSKSRKGKKVKKFIPKTSYSESSDPSDVSLSGCDAADPPAVGDSDIYTFDMLDTAGTRALYDQVTFLTTPPSNDLVELCDLLCERKADVHNGGLLPAVLSHLYTYERDVGEGEDFLAVCCLLAVLRDTRVWRKGTKGWKWVKQVLERTALEDSKVKAEAEVKAEEAATQENAGDPNNYQPASNDPTRRGRSKKRRLKATNPTSTLPSTGGKIKLPSSLRKLYPALTEDATTTTLALFAVNVLMGGPPADENDNKNQEQDMADEDETSGNELYSNVQLRNSGLLSAVVSRFQSVAASRSSFDVIEAMSILDNGSCLSPSNVEVIGKGIEDVARVLEGSLEGVKPNDEVRDSALRTLTTLTHGNVKMAKDMSRLREGEEKTALSKLVSACMQVASNFQEDRKGNNDGLVFVFNCLSNLVECAPDEAVMAVNEWEGGRGVEWTCAFLRDVVVGEKLGDMISGRNEGNHITADEEERLVLGGNGAVLVGLIRRWMDGIPREEGDGEGHEVRRGVKLTLDRTFIFKTLQSFANLMESRIGMVSLGMFNPVIQLINDIKLPPILAVQEEKVKEEQGGGEVNNTQVKEELLWRDVEAKIENTEGQEWLK</sequence>
<dbReference type="EMBL" id="BRYA01001129">
    <property type="protein sequence ID" value="GMI39415.1"/>
    <property type="molecule type" value="Genomic_DNA"/>
</dbReference>
<feature type="domain" description="Wings apart-like protein C-terminal" evidence="2">
    <location>
        <begin position="339"/>
        <end position="467"/>
    </location>
</feature>
<dbReference type="Pfam" id="PF07814">
    <property type="entry name" value="WAPL"/>
    <property type="match status" value="1"/>
</dbReference>
<feature type="compositionally biased region" description="Low complexity" evidence="1">
    <location>
        <begin position="67"/>
        <end position="80"/>
    </location>
</feature>
<evidence type="ECO:0000256" key="1">
    <source>
        <dbReference type="SAM" id="MobiDB-lite"/>
    </source>
</evidence>
<evidence type="ECO:0000313" key="4">
    <source>
        <dbReference type="Proteomes" id="UP001165065"/>
    </source>
</evidence>
<feature type="compositionally biased region" description="Basic residues" evidence="1">
    <location>
        <begin position="52"/>
        <end position="63"/>
    </location>
</feature>
<evidence type="ECO:0000259" key="2">
    <source>
        <dbReference type="Pfam" id="PF07814"/>
    </source>
</evidence>
<dbReference type="OrthoDB" id="49616at2759"/>
<reference evidence="4" key="1">
    <citation type="journal article" date="2023" name="Commun. Biol.">
        <title>Genome analysis of Parmales, the sister group of diatoms, reveals the evolutionary specialization of diatoms from phago-mixotrophs to photoautotrophs.</title>
        <authorList>
            <person name="Ban H."/>
            <person name="Sato S."/>
            <person name="Yoshikawa S."/>
            <person name="Yamada K."/>
            <person name="Nakamura Y."/>
            <person name="Ichinomiya M."/>
            <person name="Sato N."/>
            <person name="Blanc-Mathieu R."/>
            <person name="Endo H."/>
            <person name="Kuwata A."/>
            <person name="Ogata H."/>
        </authorList>
    </citation>
    <scope>NUCLEOTIDE SEQUENCE [LARGE SCALE GENOMIC DNA]</scope>
</reference>
<feature type="region of interest" description="Disordered" evidence="1">
    <location>
        <begin position="209"/>
        <end position="261"/>
    </location>
</feature>
<proteinExistence type="predicted"/>
<keyword evidence="4" id="KW-1185">Reference proteome</keyword>
<feature type="compositionally biased region" description="Low complexity" evidence="1">
    <location>
        <begin position="1"/>
        <end position="30"/>
    </location>
</feature>
<organism evidence="3 4">
    <name type="scientific">Triparma columacea</name>
    <dbReference type="NCBI Taxonomy" id="722753"/>
    <lineage>
        <taxon>Eukaryota</taxon>
        <taxon>Sar</taxon>
        <taxon>Stramenopiles</taxon>
        <taxon>Ochrophyta</taxon>
        <taxon>Bolidophyceae</taxon>
        <taxon>Parmales</taxon>
        <taxon>Triparmaceae</taxon>
        <taxon>Triparma</taxon>
    </lineage>
</organism>
<gene>
    <name evidence="3" type="ORF">TrCOL_g11771</name>
</gene>
<comment type="caution">
    <text evidence="3">The sequence shown here is derived from an EMBL/GenBank/DDBJ whole genome shotgun (WGS) entry which is preliminary data.</text>
</comment>
<feature type="compositionally biased region" description="Polar residues" evidence="1">
    <location>
        <begin position="217"/>
        <end position="233"/>
    </location>
</feature>
<name>A0A9W7GAN5_9STRA</name>
<dbReference type="Proteomes" id="UP001165065">
    <property type="component" value="Unassembled WGS sequence"/>
</dbReference>
<feature type="region of interest" description="Disordered" evidence="1">
    <location>
        <begin position="295"/>
        <end position="316"/>
    </location>
</feature>